<organism evidence="1 2">
    <name type="scientific">Arabis alpina</name>
    <name type="common">Alpine rock-cress</name>
    <dbReference type="NCBI Taxonomy" id="50452"/>
    <lineage>
        <taxon>Eukaryota</taxon>
        <taxon>Viridiplantae</taxon>
        <taxon>Streptophyta</taxon>
        <taxon>Embryophyta</taxon>
        <taxon>Tracheophyta</taxon>
        <taxon>Spermatophyta</taxon>
        <taxon>Magnoliopsida</taxon>
        <taxon>eudicotyledons</taxon>
        <taxon>Gunneridae</taxon>
        <taxon>Pentapetalae</taxon>
        <taxon>rosids</taxon>
        <taxon>malvids</taxon>
        <taxon>Brassicales</taxon>
        <taxon>Brassicaceae</taxon>
        <taxon>Arabideae</taxon>
        <taxon>Arabis</taxon>
    </lineage>
</organism>
<dbReference type="Gramene" id="KFK36318">
    <property type="protein sequence ID" value="KFK36318"/>
    <property type="gene ID" value="AALP_AA4G107000"/>
</dbReference>
<dbReference type="AlphaFoldDB" id="A0A087H2G6"/>
<protein>
    <submittedName>
        <fullName evidence="1">Uncharacterized protein</fullName>
    </submittedName>
</protein>
<sequence>MPSFLPDLSSPTCPYTMEMLPRTGRRILTRFLTPNVSLVT</sequence>
<name>A0A087H2G6_ARAAL</name>
<reference evidence="2" key="1">
    <citation type="journal article" date="2015" name="Nat. Plants">
        <title>Genome expansion of Arabis alpina linked with retrotransposition and reduced symmetric DNA methylation.</title>
        <authorList>
            <person name="Willing E.M."/>
            <person name="Rawat V."/>
            <person name="Mandakova T."/>
            <person name="Maumus F."/>
            <person name="James G.V."/>
            <person name="Nordstroem K.J."/>
            <person name="Becker C."/>
            <person name="Warthmann N."/>
            <person name="Chica C."/>
            <person name="Szarzynska B."/>
            <person name="Zytnicki M."/>
            <person name="Albani M.C."/>
            <person name="Kiefer C."/>
            <person name="Bergonzi S."/>
            <person name="Castaings L."/>
            <person name="Mateos J.L."/>
            <person name="Berns M.C."/>
            <person name="Bujdoso N."/>
            <person name="Piofczyk T."/>
            <person name="de Lorenzo L."/>
            <person name="Barrero-Sicilia C."/>
            <person name="Mateos I."/>
            <person name="Piednoel M."/>
            <person name="Hagmann J."/>
            <person name="Chen-Min-Tao R."/>
            <person name="Iglesias-Fernandez R."/>
            <person name="Schuster S.C."/>
            <person name="Alonso-Blanco C."/>
            <person name="Roudier F."/>
            <person name="Carbonero P."/>
            <person name="Paz-Ares J."/>
            <person name="Davis S.J."/>
            <person name="Pecinka A."/>
            <person name="Quesneville H."/>
            <person name="Colot V."/>
            <person name="Lysak M.A."/>
            <person name="Weigel D."/>
            <person name="Coupland G."/>
            <person name="Schneeberger K."/>
        </authorList>
    </citation>
    <scope>NUCLEOTIDE SEQUENCE [LARGE SCALE GENOMIC DNA]</scope>
    <source>
        <strain evidence="2">cv. Pajares</strain>
    </source>
</reference>
<dbReference type="Proteomes" id="UP000029120">
    <property type="component" value="Chromosome 4"/>
</dbReference>
<dbReference type="EMBL" id="CM002872">
    <property type="protein sequence ID" value="KFK36318.1"/>
    <property type="molecule type" value="Genomic_DNA"/>
</dbReference>
<proteinExistence type="predicted"/>
<keyword evidence="2" id="KW-1185">Reference proteome</keyword>
<accession>A0A087H2G6</accession>
<evidence type="ECO:0000313" key="1">
    <source>
        <dbReference type="EMBL" id="KFK36318.1"/>
    </source>
</evidence>
<gene>
    <name evidence="1" type="ordered locus">AALP_Aa4g107000</name>
</gene>
<evidence type="ECO:0000313" key="2">
    <source>
        <dbReference type="Proteomes" id="UP000029120"/>
    </source>
</evidence>